<dbReference type="InterPro" id="IPR036291">
    <property type="entry name" value="NAD(P)-bd_dom_sf"/>
</dbReference>
<proteinExistence type="inferred from homology"/>
<evidence type="ECO:0000313" key="4">
    <source>
        <dbReference type="Proteomes" id="UP001589896"/>
    </source>
</evidence>
<dbReference type="InterPro" id="IPR051122">
    <property type="entry name" value="SDR_DHRS6-like"/>
</dbReference>
<name>A0ABV6RT00_9GAMM</name>
<dbReference type="InterPro" id="IPR020904">
    <property type="entry name" value="Sc_DH/Rdtase_CS"/>
</dbReference>
<protein>
    <submittedName>
        <fullName evidence="3">SDR family NAD(P)-dependent oxidoreductase</fullName>
        <ecNumber evidence="3">1.1.1.-</ecNumber>
    </submittedName>
</protein>
<reference evidence="3 4" key="1">
    <citation type="submission" date="2024-09" db="EMBL/GenBank/DDBJ databases">
        <authorList>
            <person name="Sun Q."/>
            <person name="Mori K."/>
        </authorList>
    </citation>
    <scope>NUCLEOTIDE SEQUENCE [LARGE SCALE GENOMIC DNA]</scope>
    <source>
        <strain evidence="3 4">KCTC 23076</strain>
    </source>
</reference>
<organism evidence="3 4">
    <name type="scientific">Lysobacter korlensis</name>
    <dbReference type="NCBI Taxonomy" id="553636"/>
    <lineage>
        <taxon>Bacteria</taxon>
        <taxon>Pseudomonadati</taxon>
        <taxon>Pseudomonadota</taxon>
        <taxon>Gammaproteobacteria</taxon>
        <taxon>Lysobacterales</taxon>
        <taxon>Lysobacteraceae</taxon>
        <taxon>Lysobacter</taxon>
    </lineage>
</organism>
<dbReference type="Gene3D" id="3.40.50.720">
    <property type="entry name" value="NAD(P)-binding Rossmann-like Domain"/>
    <property type="match status" value="1"/>
</dbReference>
<gene>
    <name evidence="3" type="ORF">ACFFGH_19905</name>
</gene>
<evidence type="ECO:0000256" key="1">
    <source>
        <dbReference type="ARBA" id="ARBA00006484"/>
    </source>
</evidence>
<dbReference type="PRINTS" id="PR00081">
    <property type="entry name" value="GDHRDH"/>
</dbReference>
<dbReference type="RefSeq" id="WP_386672419.1">
    <property type="nucleotide sequence ID" value="NZ_JBHLTG010000005.1"/>
</dbReference>
<dbReference type="EMBL" id="JBHLTG010000005">
    <property type="protein sequence ID" value="MFC0680106.1"/>
    <property type="molecule type" value="Genomic_DNA"/>
</dbReference>
<dbReference type="PANTHER" id="PTHR43477:SF1">
    <property type="entry name" value="DIHYDROANTICAPSIN 7-DEHYDROGENASE"/>
    <property type="match status" value="1"/>
</dbReference>
<evidence type="ECO:0000256" key="2">
    <source>
        <dbReference type="ARBA" id="ARBA00023002"/>
    </source>
</evidence>
<comment type="similarity">
    <text evidence="1">Belongs to the short-chain dehydrogenases/reductases (SDR) family.</text>
</comment>
<dbReference type="CDD" id="cd05233">
    <property type="entry name" value="SDR_c"/>
    <property type="match status" value="1"/>
</dbReference>
<keyword evidence="4" id="KW-1185">Reference proteome</keyword>
<dbReference type="SUPFAM" id="SSF51735">
    <property type="entry name" value="NAD(P)-binding Rossmann-fold domains"/>
    <property type="match status" value="1"/>
</dbReference>
<dbReference type="Proteomes" id="UP001589896">
    <property type="component" value="Unassembled WGS sequence"/>
</dbReference>
<dbReference type="PANTHER" id="PTHR43477">
    <property type="entry name" value="DIHYDROANTICAPSIN 7-DEHYDROGENASE"/>
    <property type="match status" value="1"/>
</dbReference>
<dbReference type="InterPro" id="IPR002347">
    <property type="entry name" value="SDR_fam"/>
</dbReference>
<dbReference type="PRINTS" id="PR00080">
    <property type="entry name" value="SDRFAMILY"/>
</dbReference>
<sequence>MGQPSSSGTEAGILGLRVLVTGAASGIGLATASELVSRGAHVVGVDLRSSSGLFECLSADLTQMASVEAAVATAVELLGGLDGVVSNAGIGASGTIVDNDDAEWRAVVDVNVMGFVRLMRTALPHLRRSSRASVVTTCSVVAEVGLPNRAVYTASKGALQALTISLAADLIAEGIRVNAVSPGTTDTPWVARLLEATDDPQSQRASLESRQPSGRLIEPREVAHAIAYLLDSRSSSTTGEVLHVDAGLTRLRVPPAQRVPQ</sequence>
<dbReference type="GO" id="GO:0016491">
    <property type="term" value="F:oxidoreductase activity"/>
    <property type="evidence" value="ECO:0007669"/>
    <property type="project" value="UniProtKB-KW"/>
</dbReference>
<keyword evidence="2 3" id="KW-0560">Oxidoreductase</keyword>
<evidence type="ECO:0000313" key="3">
    <source>
        <dbReference type="EMBL" id="MFC0680106.1"/>
    </source>
</evidence>
<accession>A0ABV6RT00</accession>
<comment type="caution">
    <text evidence="3">The sequence shown here is derived from an EMBL/GenBank/DDBJ whole genome shotgun (WGS) entry which is preliminary data.</text>
</comment>
<dbReference type="Pfam" id="PF13561">
    <property type="entry name" value="adh_short_C2"/>
    <property type="match status" value="1"/>
</dbReference>
<dbReference type="PROSITE" id="PS00061">
    <property type="entry name" value="ADH_SHORT"/>
    <property type="match status" value="1"/>
</dbReference>
<dbReference type="EC" id="1.1.1.-" evidence="3"/>